<sequence>MKKLIIIMVVFAFSACSQPTKKATPGNPKQAAVKCKYTCVMDTSVCEEKPGVCPKCGMKLVEKD</sequence>
<proteinExistence type="predicted"/>
<dbReference type="GO" id="GO:0046872">
    <property type="term" value="F:metal ion binding"/>
    <property type="evidence" value="ECO:0007669"/>
    <property type="project" value="InterPro"/>
</dbReference>
<dbReference type="RefSeq" id="WP_166585900.1">
    <property type="nucleotide sequence ID" value="NZ_WWEO01000042.1"/>
</dbReference>
<dbReference type="InterPro" id="IPR045800">
    <property type="entry name" value="HMBD"/>
</dbReference>
<dbReference type="Pfam" id="PF19335">
    <property type="entry name" value="HMBD"/>
    <property type="match status" value="1"/>
</dbReference>
<evidence type="ECO:0000313" key="4">
    <source>
        <dbReference type="Proteomes" id="UP000638732"/>
    </source>
</evidence>
<reference evidence="3" key="1">
    <citation type="submission" date="2020-01" db="EMBL/GenBank/DDBJ databases">
        <authorList>
            <person name="Seo Y.L."/>
        </authorList>
    </citation>
    <scope>NUCLEOTIDE SEQUENCE</scope>
    <source>
        <strain evidence="3">R11</strain>
    </source>
</reference>
<feature type="signal peptide" evidence="1">
    <location>
        <begin position="1"/>
        <end position="22"/>
    </location>
</feature>
<dbReference type="AlphaFoldDB" id="A0A965ZGW5"/>
<evidence type="ECO:0000259" key="2">
    <source>
        <dbReference type="Pfam" id="PF19335"/>
    </source>
</evidence>
<evidence type="ECO:0000256" key="1">
    <source>
        <dbReference type="SAM" id="SignalP"/>
    </source>
</evidence>
<keyword evidence="1" id="KW-0732">Signal</keyword>
<dbReference type="PROSITE" id="PS51257">
    <property type="entry name" value="PROKAR_LIPOPROTEIN"/>
    <property type="match status" value="1"/>
</dbReference>
<protein>
    <recommendedName>
        <fullName evidence="2">Heavy metal binding domain-containing protein</fullName>
    </recommendedName>
</protein>
<feature type="chain" id="PRO_5036960337" description="Heavy metal binding domain-containing protein" evidence="1">
    <location>
        <begin position="23"/>
        <end position="64"/>
    </location>
</feature>
<gene>
    <name evidence="3" type="ORF">GSY63_11220</name>
</gene>
<dbReference type="EMBL" id="WWEO01000042">
    <property type="protein sequence ID" value="NCD69928.1"/>
    <property type="molecule type" value="Genomic_DNA"/>
</dbReference>
<accession>A0A965ZGW5</accession>
<name>A0A965ZGW5_9SPHI</name>
<feature type="domain" description="Heavy metal binding" evidence="2">
    <location>
        <begin position="36"/>
        <end position="63"/>
    </location>
</feature>
<dbReference type="Proteomes" id="UP000638732">
    <property type="component" value="Unassembled WGS sequence"/>
</dbReference>
<comment type="caution">
    <text evidence="3">The sequence shown here is derived from an EMBL/GenBank/DDBJ whole genome shotgun (WGS) entry which is preliminary data.</text>
</comment>
<keyword evidence="4" id="KW-1185">Reference proteome</keyword>
<organism evidence="3 4">
    <name type="scientific">Mucilaginibacter agri</name>
    <dbReference type="NCBI Taxonomy" id="2695265"/>
    <lineage>
        <taxon>Bacteria</taxon>
        <taxon>Pseudomonadati</taxon>
        <taxon>Bacteroidota</taxon>
        <taxon>Sphingobacteriia</taxon>
        <taxon>Sphingobacteriales</taxon>
        <taxon>Sphingobacteriaceae</taxon>
        <taxon>Mucilaginibacter</taxon>
    </lineage>
</organism>
<evidence type="ECO:0000313" key="3">
    <source>
        <dbReference type="EMBL" id="NCD69928.1"/>
    </source>
</evidence>
<reference evidence="3" key="2">
    <citation type="submission" date="2020-10" db="EMBL/GenBank/DDBJ databases">
        <title>Mucilaginibacter sp. nov., isolated from soil.</title>
        <authorList>
            <person name="Jeon C.O."/>
        </authorList>
    </citation>
    <scope>NUCLEOTIDE SEQUENCE</scope>
    <source>
        <strain evidence="3">R11</strain>
    </source>
</reference>